<feature type="compositionally biased region" description="Acidic residues" evidence="1">
    <location>
        <begin position="686"/>
        <end position="697"/>
    </location>
</feature>
<feature type="compositionally biased region" description="Basic and acidic residues" evidence="1">
    <location>
        <begin position="857"/>
        <end position="871"/>
    </location>
</feature>
<dbReference type="OrthoDB" id="3946221at2759"/>
<evidence type="ECO:0000256" key="1">
    <source>
        <dbReference type="SAM" id="MobiDB-lite"/>
    </source>
</evidence>
<evidence type="ECO:0000313" key="2">
    <source>
        <dbReference type="EMBL" id="KAF2642507.1"/>
    </source>
</evidence>
<dbReference type="GO" id="GO:0003677">
    <property type="term" value="F:DNA binding"/>
    <property type="evidence" value="ECO:0007669"/>
    <property type="project" value="InterPro"/>
</dbReference>
<organism evidence="2 3">
    <name type="scientific">Massarina eburnea CBS 473.64</name>
    <dbReference type="NCBI Taxonomy" id="1395130"/>
    <lineage>
        <taxon>Eukaryota</taxon>
        <taxon>Fungi</taxon>
        <taxon>Dikarya</taxon>
        <taxon>Ascomycota</taxon>
        <taxon>Pezizomycotina</taxon>
        <taxon>Dothideomycetes</taxon>
        <taxon>Pleosporomycetidae</taxon>
        <taxon>Pleosporales</taxon>
        <taxon>Massarineae</taxon>
        <taxon>Massarinaceae</taxon>
        <taxon>Massarina</taxon>
    </lineage>
</organism>
<feature type="region of interest" description="Disordered" evidence="1">
    <location>
        <begin position="1"/>
        <end position="448"/>
    </location>
</feature>
<feature type="compositionally biased region" description="Basic residues" evidence="1">
    <location>
        <begin position="630"/>
        <end position="642"/>
    </location>
</feature>
<accession>A0A6A6S5G7</accession>
<feature type="compositionally biased region" description="Polar residues" evidence="1">
    <location>
        <begin position="909"/>
        <end position="918"/>
    </location>
</feature>
<keyword evidence="3" id="KW-1185">Reference proteome</keyword>
<feature type="region of interest" description="Disordered" evidence="1">
    <location>
        <begin position="609"/>
        <end position="1078"/>
    </location>
</feature>
<dbReference type="InterPro" id="IPR017956">
    <property type="entry name" value="AT_hook_DNA-bd_motif"/>
</dbReference>
<feature type="compositionally biased region" description="Basic and acidic residues" evidence="1">
    <location>
        <begin position="380"/>
        <end position="392"/>
    </location>
</feature>
<sequence length="1243" mass="136441">MSDADFDYSRGDSSPDPLAGPVQENNPRARKTTQAKKQPLASSSPSKQNRARSVEMMSPSKSLVMNTPRGGVSPWRIKVTVQAEPESDDIEQSPTVKRVTRTQTTTIPLKDADSSPMKRRGRPRKSDTASAKVKRTGTPVKRTRANSKSRDASVGADTGAADVDTDVAPKRKRGRPRKSIPVQSSPPRVSEERIITPEPESELPQPGPADRIRARKGTPIAQGKPSFATSDEDSDAQTDMHTPSGSDEDAPEVHSYQEGSQRHGYEDEEEDEHFGPTYAPSDDEDDVLQDVSGFAFEEGITRMPDDTIAEGESFSMISVDSLPSSGGLTSPVLAPPTIRKHESLGVPAAANRQRNVKSSPGPPRAAPSAAPTRTSPAVAEPRHITPAMDDRSPSQPPRIEDAQSSVSEAETPKIGRVVKAGVALQGVLDPERATPETKPSKTVEGRFNELDDLFRGFSERSRKQLQAGLRLGEQLAQDNASNKGSPAQRSSPVKSNSATKNTNDVSGSPTRDQPRLLTPEDQDNDALPSPPTTQPVDIQYPKLDGLAGESSLLTPSPDRSEDDLNGEVGMPQVDGVTADGRPMTVTNEHGDVMRGTDITVIADEGEAAYDDVWQEEANLSQSQDGPSKPARGRLPRTRRRKNAGNVQYSDEAEEVSEPNPSTTETEKSPSPEKEYKGKQKAAVQEVESEDESSDASDDTGMFFASNLPNKRQTAARKRKSEKLDLSLLMHEGESLVPDSSPPVAARTPSANKPNPFVDPPPRFPGYLTTPAKSSPLRNEIRASSSPSSESVPQPFDESTLPLPPSSPFHTQVEGESISTTASDERQLRDEMGMADQTDSSLRNIRDEADDYSYAYEAQDRSLSEIEERTEMSRTLSKAPAISSSPVKNKQDFEESMFQPKRTYTPLFDSESSLQMSSPSKRRPRTDQSSPAKTETVRSSRIEKSSPKSSRKFIAKAPTEPEEVAQPSRSIFGRLGSVFRSNSVSQDSQSPQENRAPQDSRDPQDSRESQDSRASQDSRESQDSRTSQDNPIPQDSRTFQESQTFEENSESQDSQTSQESSSLQEAPPQSPPPSSLRNHPIAFKYDRLPRIEPWTKTHYKTLDSLFQLSTKHPLLFAPTPSSPHHAINTALLDDFLANVDLPYIGACFDAWGYRFGFEGMHGVICAVFYKLLVLEDIDEYEERTGKDIQMGEVGGKRTGEDIEREEVVRRFATVVLGEMLRRDEKRGVVVKREGRLNVTWPSRF</sequence>
<name>A0A6A6S5G7_9PLEO</name>
<dbReference type="SMART" id="SM00384">
    <property type="entry name" value="AT_hook"/>
    <property type="match status" value="2"/>
</dbReference>
<gene>
    <name evidence="2" type="ORF">P280DRAFT_467850</name>
</gene>
<evidence type="ECO:0000313" key="3">
    <source>
        <dbReference type="Proteomes" id="UP000799753"/>
    </source>
</evidence>
<feature type="compositionally biased region" description="Basic and acidic residues" evidence="1">
    <location>
        <begin position="429"/>
        <end position="448"/>
    </location>
</feature>
<dbReference type="AlphaFoldDB" id="A0A6A6S5G7"/>
<feature type="compositionally biased region" description="Low complexity" evidence="1">
    <location>
        <begin position="152"/>
        <end position="162"/>
    </location>
</feature>
<feature type="compositionally biased region" description="Polar residues" evidence="1">
    <location>
        <begin position="315"/>
        <end position="328"/>
    </location>
</feature>
<dbReference type="Proteomes" id="UP000799753">
    <property type="component" value="Unassembled WGS sequence"/>
</dbReference>
<feature type="compositionally biased region" description="Polar residues" evidence="1">
    <location>
        <begin position="476"/>
        <end position="511"/>
    </location>
</feature>
<proteinExistence type="predicted"/>
<protein>
    <submittedName>
        <fullName evidence="2">Uncharacterized protein</fullName>
    </submittedName>
</protein>
<feature type="compositionally biased region" description="Low complexity" evidence="1">
    <location>
        <begin position="1050"/>
        <end position="1066"/>
    </location>
</feature>
<dbReference type="EMBL" id="MU006781">
    <property type="protein sequence ID" value="KAF2642507.1"/>
    <property type="molecule type" value="Genomic_DNA"/>
</dbReference>
<feature type="compositionally biased region" description="Basic and acidic residues" evidence="1">
    <location>
        <begin position="995"/>
        <end position="1022"/>
    </location>
</feature>
<reference evidence="2" key="1">
    <citation type="journal article" date="2020" name="Stud. Mycol.">
        <title>101 Dothideomycetes genomes: a test case for predicting lifestyles and emergence of pathogens.</title>
        <authorList>
            <person name="Haridas S."/>
            <person name="Albert R."/>
            <person name="Binder M."/>
            <person name="Bloem J."/>
            <person name="Labutti K."/>
            <person name="Salamov A."/>
            <person name="Andreopoulos B."/>
            <person name="Baker S."/>
            <person name="Barry K."/>
            <person name="Bills G."/>
            <person name="Bluhm B."/>
            <person name="Cannon C."/>
            <person name="Castanera R."/>
            <person name="Culley D."/>
            <person name="Daum C."/>
            <person name="Ezra D."/>
            <person name="Gonzalez J."/>
            <person name="Henrissat B."/>
            <person name="Kuo A."/>
            <person name="Liang C."/>
            <person name="Lipzen A."/>
            <person name="Lutzoni F."/>
            <person name="Magnuson J."/>
            <person name="Mondo S."/>
            <person name="Nolan M."/>
            <person name="Ohm R."/>
            <person name="Pangilinan J."/>
            <person name="Park H.-J."/>
            <person name="Ramirez L."/>
            <person name="Alfaro M."/>
            <person name="Sun H."/>
            <person name="Tritt A."/>
            <person name="Yoshinaga Y."/>
            <person name="Zwiers L.-H."/>
            <person name="Turgeon B."/>
            <person name="Goodwin S."/>
            <person name="Spatafora J."/>
            <person name="Crous P."/>
            <person name="Grigoriev I."/>
        </authorList>
    </citation>
    <scope>NUCLEOTIDE SEQUENCE</scope>
    <source>
        <strain evidence="2">CBS 473.64</strain>
    </source>
</reference>
<feature type="compositionally biased region" description="Polar residues" evidence="1">
    <location>
        <begin position="1023"/>
        <end position="1044"/>
    </location>
</feature>
<feature type="compositionally biased region" description="Low complexity" evidence="1">
    <location>
        <begin position="95"/>
        <end position="106"/>
    </location>
</feature>
<feature type="compositionally biased region" description="Basic and acidic residues" evidence="1">
    <location>
        <begin position="664"/>
        <end position="677"/>
    </location>
</feature>
<feature type="compositionally biased region" description="Basic and acidic residues" evidence="1">
    <location>
        <begin position="822"/>
        <end position="831"/>
    </location>
</feature>
<feature type="compositionally biased region" description="Low complexity" evidence="1">
    <location>
        <begin position="366"/>
        <end position="379"/>
    </location>
</feature>
<feature type="region of interest" description="Disordered" evidence="1">
    <location>
        <begin position="463"/>
        <end position="591"/>
    </location>
</feature>
<feature type="compositionally biased region" description="Basic and acidic residues" evidence="1">
    <location>
        <begin position="934"/>
        <end position="945"/>
    </location>
</feature>
<feature type="compositionally biased region" description="Polar residues" evidence="1">
    <location>
        <begin position="978"/>
        <end position="994"/>
    </location>
</feature>